<dbReference type="GO" id="GO:0180022">
    <property type="term" value="C:RQC-trigger complex"/>
    <property type="evidence" value="ECO:0007669"/>
    <property type="project" value="InterPro"/>
</dbReference>
<dbReference type="WBParaSite" id="TCLT_0000908101-mRNA-1">
    <property type="protein sequence ID" value="TCLT_0000908101-mRNA-1"/>
    <property type="gene ID" value="TCLT_0000908101"/>
</dbReference>
<evidence type="ECO:0000259" key="3">
    <source>
        <dbReference type="Pfam" id="PF23134"/>
    </source>
</evidence>
<evidence type="ECO:0000313" key="6">
    <source>
        <dbReference type="WBParaSite" id="TCLT_0000908101-mRNA-1"/>
    </source>
</evidence>
<dbReference type="Proteomes" id="UP000276776">
    <property type="component" value="Unassembled WGS sequence"/>
</dbReference>
<reference evidence="6" key="1">
    <citation type="submission" date="2017-02" db="UniProtKB">
        <authorList>
            <consortium name="WormBaseParasite"/>
        </authorList>
    </citation>
    <scope>IDENTIFICATION</scope>
</reference>
<gene>
    <name evidence="4" type="ORF">TCLT_LOCUS9070</name>
</gene>
<proteinExistence type="predicted"/>
<dbReference type="EMBL" id="UYYF01004726">
    <property type="protein sequence ID" value="VDN06673.1"/>
    <property type="molecule type" value="Genomic_DNA"/>
</dbReference>
<dbReference type="OrthoDB" id="338816at2759"/>
<feature type="transmembrane region" description="Helical" evidence="1">
    <location>
        <begin position="68"/>
        <end position="87"/>
    </location>
</feature>
<dbReference type="OMA" id="EFNSYRH"/>
<keyword evidence="1" id="KW-1133">Transmembrane helix</keyword>
<evidence type="ECO:0000256" key="1">
    <source>
        <dbReference type="SAM" id="Phobius"/>
    </source>
</evidence>
<organism evidence="6">
    <name type="scientific">Thelazia callipaeda</name>
    <name type="common">Oriental eyeworm</name>
    <name type="synonym">Parasitic nematode</name>
    <dbReference type="NCBI Taxonomy" id="103827"/>
    <lineage>
        <taxon>Eukaryota</taxon>
        <taxon>Metazoa</taxon>
        <taxon>Ecdysozoa</taxon>
        <taxon>Nematoda</taxon>
        <taxon>Chromadorea</taxon>
        <taxon>Rhabditida</taxon>
        <taxon>Spirurina</taxon>
        <taxon>Spiruromorpha</taxon>
        <taxon>Thelazioidea</taxon>
        <taxon>Thelaziidae</taxon>
        <taxon>Thelazia</taxon>
    </lineage>
</organism>
<dbReference type="STRING" id="103827.A0A0N5D7M9"/>
<dbReference type="InterPro" id="IPR009349">
    <property type="entry name" value="TRIP4/RQT4_C2HC5_Znf"/>
</dbReference>
<accession>A0A0N5D7M9</accession>
<dbReference type="InterPro" id="IPR056993">
    <property type="entry name" value="TRIP4_3rd_dom"/>
</dbReference>
<dbReference type="Pfam" id="PF06221">
    <property type="entry name" value="zf-C2HC5"/>
    <property type="match status" value="1"/>
</dbReference>
<protein>
    <submittedName>
        <fullName evidence="6">Zf-C2HC5 domain-containing protein</fullName>
    </submittedName>
</protein>
<dbReference type="Pfam" id="PF23134">
    <property type="entry name" value="TRIP4_3rd"/>
    <property type="match status" value="1"/>
</dbReference>
<feature type="domain" description="TRIP4/RQT4 C2HC5-type zinc finger" evidence="2">
    <location>
        <begin position="105"/>
        <end position="151"/>
    </location>
</feature>
<keyword evidence="5" id="KW-1185">Reference proteome</keyword>
<reference evidence="4 5" key="2">
    <citation type="submission" date="2018-11" db="EMBL/GenBank/DDBJ databases">
        <authorList>
            <consortium name="Pathogen Informatics"/>
        </authorList>
    </citation>
    <scope>NUCLEOTIDE SEQUENCE [LARGE SCALE GENOMIC DNA]</scope>
</reference>
<dbReference type="GO" id="GO:0008270">
    <property type="term" value="F:zinc ion binding"/>
    <property type="evidence" value="ECO:0007669"/>
    <property type="project" value="InterPro"/>
</dbReference>
<dbReference type="GO" id="GO:0072344">
    <property type="term" value="P:rescue of stalled ribosome"/>
    <property type="evidence" value="ECO:0007669"/>
    <property type="project" value="InterPro"/>
</dbReference>
<evidence type="ECO:0000313" key="5">
    <source>
        <dbReference type="Proteomes" id="UP000276776"/>
    </source>
</evidence>
<dbReference type="GO" id="GO:0005634">
    <property type="term" value="C:nucleus"/>
    <property type="evidence" value="ECO:0007669"/>
    <property type="project" value="InterPro"/>
</dbReference>
<dbReference type="PANTHER" id="PTHR12963:SF4">
    <property type="entry name" value="ACTIVATING SIGNAL COINTEGRATOR 1"/>
    <property type="match status" value="1"/>
</dbReference>
<feature type="domain" description="Activating signal cointegrator 1 third" evidence="3">
    <location>
        <begin position="218"/>
        <end position="262"/>
    </location>
</feature>
<evidence type="ECO:0000259" key="2">
    <source>
        <dbReference type="Pfam" id="PF06221"/>
    </source>
</evidence>
<dbReference type="InterPro" id="IPR039128">
    <property type="entry name" value="TRIP4-like"/>
</dbReference>
<keyword evidence="1" id="KW-0472">Membrane</keyword>
<sequence length="489" mass="55747">MDCESESLQNNFTSSVISEIHMDHKNFSLKSVSAMIEKTQSQISLQSSKIPVTFIGANPFNQLLPGKIGFVTVLILIVITSATLTKLNRLFLLYFRSTSAYISGRRRCQCQAQVHKLIRNCMGCGRIVCAQEGSGPCMFCKTLVCTREERRILDMQTEESAKLYKKLVGDVIPTFDKNRAIALSPSHKESFAKAEQDRDRLLRANADKEMRRRIHDLDSDYFSMESDIYLTKEEREAIVKRKKELKEIRKHRNRAVVVDFDFDKGITKKTECERDPVLEAILESSYKRQEVKPSKLQLRSFGGFVPKVKNPELPCQTDGFVKQEMNFLSNELQYVEVAKKGYSIALMQPVATLLAHGFRRHIFWNEYVDIRGPILIVAKTISVSNDQIEKEMLRFTKDVGNREFPSDFPQGGILGRALLIDCVALEDYEKDNADDGYLDEEGSYVLIFDIFEPLNAVIPHIPPSDGIYVMKKHLVKIVEKALNFSLSSS</sequence>
<evidence type="ECO:0000313" key="4">
    <source>
        <dbReference type="EMBL" id="VDN06673.1"/>
    </source>
</evidence>
<dbReference type="AlphaFoldDB" id="A0A0N5D7M9"/>
<dbReference type="PANTHER" id="PTHR12963">
    <property type="entry name" value="THYROID RECEPTOR INTERACTING PROTEIN RELATED"/>
    <property type="match status" value="1"/>
</dbReference>
<name>A0A0N5D7M9_THECL</name>
<keyword evidence="1" id="KW-0812">Transmembrane</keyword>
<dbReference type="GO" id="GO:0045893">
    <property type="term" value="P:positive regulation of DNA-templated transcription"/>
    <property type="evidence" value="ECO:0007669"/>
    <property type="project" value="TreeGrafter"/>
</dbReference>